<dbReference type="InterPro" id="IPR050706">
    <property type="entry name" value="Cyclic-di-GMP_PDE-like"/>
</dbReference>
<dbReference type="Gene3D" id="3.20.20.450">
    <property type="entry name" value="EAL domain"/>
    <property type="match status" value="1"/>
</dbReference>
<keyword evidence="3" id="KW-1185">Reference proteome</keyword>
<evidence type="ECO:0000259" key="1">
    <source>
        <dbReference type="PROSITE" id="PS50883"/>
    </source>
</evidence>
<name>A0ABU6JU20_9GAMM</name>
<organism evidence="2 3">
    <name type="scientific">Brenneria populi</name>
    <dbReference type="NCBI Taxonomy" id="1505588"/>
    <lineage>
        <taxon>Bacteria</taxon>
        <taxon>Pseudomonadati</taxon>
        <taxon>Pseudomonadota</taxon>
        <taxon>Gammaproteobacteria</taxon>
        <taxon>Enterobacterales</taxon>
        <taxon>Pectobacteriaceae</taxon>
        <taxon>Brenneria</taxon>
    </lineage>
</organism>
<proteinExistence type="predicted"/>
<accession>A0ABU6JU20</accession>
<dbReference type="InterPro" id="IPR035919">
    <property type="entry name" value="EAL_sf"/>
</dbReference>
<dbReference type="SUPFAM" id="SSF141868">
    <property type="entry name" value="EAL domain-like"/>
    <property type="match status" value="1"/>
</dbReference>
<gene>
    <name evidence="2" type="ORF">VSX58_15155</name>
</gene>
<feature type="domain" description="EAL" evidence="1">
    <location>
        <begin position="1"/>
        <end position="234"/>
    </location>
</feature>
<dbReference type="Pfam" id="PF00563">
    <property type="entry name" value="EAL"/>
    <property type="match status" value="1"/>
</dbReference>
<dbReference type="CDD" id="cd01948">
    <property type="entry name" value="EAL"/>
    <property type="match status" value="1"/>
</dbReference>
<dbReference type="PANTHER" id="PTHR33121">
    <property type="entry name" value="CYCLIC DI-GMP PHOSPHODIESTERASE PDEF"/>
    <property type="match status" value="1"/>
</dbReference>
<evidence type="ECO:0000313" key="3">
    <source>
        <dbReference type="Proteomes" id="UP001309705"/>
    </source>
</evidence>
<protein>
    <submittedName>
        <fullName evidence="2">EAL domain-containing protein</fullName>
    </submittedName>
</protein>
<dbReference type="Proteomes" id="UP001309705">
    <property type="component" value="Unassembled WGS sequence"/>
</dbReference>
<reference evidence="2 3" key="1">
    <citation type="journal article" date="2017" name="Int. J. Syst. Evol. Microbiol.">
        <title>Brenneria populi subsp. brevivirga subsp. nov. isolated from symptomatic bark of Populus x euramericana canker, and description of Brenneria populi subsp. populi subsp. nov.</title>
        <authorList>
            <person name="Zheng M.H."/>
            <person name="Piao C.G."/>
            <person name="Xue H."/>
            <person name="Guo M.W."/>
            <person name="Li Y."/>
        </authorList>
    </citation>
    <scope>NUCLEOTIDE SEQUENCE [LARGE SCALE GENOMIC DNA]</scope>
    <source>
        <strain evidence="2 3">D9-5</strain>
    </source>
</reference>
<dbReference type="PANTHER" id="PTHR33121:SF78">
    <property type="entry name" value="CYCLIC DI-GMP PHOSPHODIESTERASE PDEH"/>
    <property type="match status" value="1"/>
</dbReference>
<dbReference type="PROSITE" id="PS50883">
    <property type="entry name" value="EAL"/>
    <property type="match status" value="1"/>
</dbReference>
<evidence type="ECO:0000313" key="2">
    <source>
        <dbReference type="EMBL" id="MEC5343931.1"/>
    </source>
</evidence>
<dbReference type="SMART" id="SM00052">
    <property type="entry name" value="EAL"/>
    <property type="match status" value="1"/>
</dbReference>
<sequence length="234" mass="27825">MNNKIVIPKSLSRNDISISYVFQKMFSPQGKLVAVECLTRFYSTHVSSDYFFRNAGNRIREVIFMEQLALIEKYKNWFLENNIYATINVDDHTLTLLHDNRMMSRIQEIGCVHFEINEYSNSLINDYLPARKDMQTPVFWLDDFGSGYAGMNIIGRYHFDFIKIDKDTFWYLMKKESGKQLMKSLITFLYNNKHKVIIEGVENEEHKQWLQGMDWFAIQGHYWKEVSIDELIPQ</sequence>
<dbReference type="RefSeq" id="WP_327618820.1">
    <property type="nucleotide sequence ID" value="NZ_JAYWTM010000015.1"/>
</dbReference>
<dbReference type="InterPro" id="IPR001633">
    <property type="entry name" value="EAL_dom"/>
</dbReference>
<comment type="caution">
    <text evidence="2">The sequence shown here is derived from an EMBL/GenBank/DDBJ whole genome shotgun (WGS) entry which is preliminary data.</text>
</comment>
<dbReference type="EMBL" id="JAYWTM010000015">
    <property type="protein sequence ID" value="MEC5343931.1"/>
    <property type="molecule type" value="Genomic_DNA"/>
</dbReference>